<dbReference type="GO" id="GO:0000444">
    <property type="term" value="C:MIS12/MIND type complex"/>
    <property type="evidence" value="ECO:0007669"/>
    <property type="project" value="InterPro"/>
</dbReference>
<keyword evidence="8" id="KW-0131">Cell cycle</keyword>
<protein>
    <recommendedName>
        <fullName evidence="13">Nnf1-domain-containing protein</fullName>
    </recommendedName>
</protein>
<evidence type="ECO:0008006" key="13">
    <source>
        <dbReference type="Google" id="ProtNLM"/>
    </source>
</evidence>
<dbReference type="PANTHER" id="PTHR15459">
    <property type="entry name" value="POLYAMINE-MODULATED FACTOR 1"/>
    <property type="match status" value="1"/>
</dbReference>
<sequence length="289" mass="31582">MPTYRARSTRLQHQLQHRDIASNGSAYSHHLLTMSQPPPSDNPPPPPNPEPTEMDTSPDNPPRDPAPDAPQQPADQDEAAAAPASPPLPEKHTPVAPGYRAARFIKMYDEALRRTLARVKYDNFAACFPTIAAHAPNALRNVQKQMVDYLEDRCNKDFQAILDERDLVRKLNELEALVAEADRQKGEHPADAPEPIPPHSLPPEAVIKGHLHPPLAHAYSHLSAALQNTRMENEDLFTTIQAQRAEMDALLADLDGVVADIDGANDLLGEVAPELAAEARKADNGIAGI</sequence>
<dbReference type="GO" id="GO:0005634">
    <property type="term" value="C:nucleus"/>
    <property type="evidence" value="ECO:0007669"/>
    <property type="project" value="UniProtKB-SubCell"/>
</dbReference>
<comment type="caution">
    <text evidence="11">The sequence shown here is derived from an EMBL/GenBank/DDBJ whole genome shotgun (WGS) entry which is preliminary data.</text>
</comment>
<keyword evidence="6" id="KW-0995">Kinetochore</keyword>
<feature type="region of interest" description="Disordered" evidence="10">
    <location>
        <begin position="182"/>
        <end position="207"/>
    </location>
</feature>
<dbReference type="GO" id="GO:0051301">
    <property type="term" value="P:cell division"/>
    <property type="evidence" value="ECO:0007669"/>
    <property type="project" value="UniProtKB-KW"/>
</dbReference>
<gene>
    <name evidence="11" type="ORF">D7B24_003876</name>
</gene>
<feature type="region of interest" description="Disordered" evidence="10">
    <location>
        <begin position="1"/>
        <end position="95"/>
    </location>
</feature>
<dbReference type="PANTHER" id="PTHR15459:SF3">
    <property type="entry name" value="POLYAMINE-MODULATED FACTOR 1"/>
    <property type="match status" value="1"/>
</dbReference>
<keyword evidence="12" id="KW-1185">Reference proteome</keyword>
<dbReference type="GeneID" id="39607565"/>
<feature type="compositionally biased region" description="Pro residues" evidence="10">
    <location>
        <begin position="36"/>
        <end position="50"/>
    </location>
</feature>
<feature type="compositionally biased region" description="Pro residues" evidence="10">
    <location>
        <begin position="192"/>
        <end position="201"/>
    </location>
</feature>
<feature type="compositionally biased region" description="Basic and acidic residues" evidence="10">
    <location>
        <begin position="182"/>
        <end position="191"/>
    </location>
</feature>
<keyword evidence="4" id="KW-0132">Cell division</keyword>
<evidence type="ECO:0000256" key="3">
    <source>
        <dbReference type="ARBA" id="ARBA00022454"/>
    </source>
</evidence>
<dbReference type="Proteomes" id="UP000267145">
    <property type="component" value="Unassembled WGS sequence"/>
</dbReference>
<evidence type="ECO:0000256" key="5">
    <source>
        <dbReference type="ARBA" id="ARBA00022776"/>
    </source>
</evidence>
<keyword evidence="3" id="KW-0158">Chromosome</keyword>
<evidence type="ECO:0000313" key="12">
    <source>
        <dbReference type="Proteomes" id="UP000267145"/>
    </source>
</evidence>
<keyword evidence="5" id="KW-0498">Mitosis</keyword>
<organism evidence="11 12">
    <name type="scientific">Verticillium nonalfalfae</name>
    <dbReference type="NCBI Taxonomy" id="1051616"/>
    <lineage>
        <taxon>Eukaryota</taxon>
        <taxon>Fungi</taxon>
        <taxon>Dikarya</taxon>
        <taxon>Ascomycota</taxon>
        <taxon>Pezizomycotina</taxon>
        <taxon>Sordariomycetes</taxon>
        <taxon>Hypocreomycetidae</taxon>
        <taxon>Glomerellales</taxon>
        <taxon>Plectosphaerellaceae</taxon>
        <taxon>Verticillium</taxon>
    </lineage>
</organism>
<evidence type="ECO:0000256" key="7">
    <source>
        <dbReference type="ARBA" id="ARBA00023242"/>
    </source>
</evidence>
<proteinExistence type="predicted"/>
<evidence type="ECO:0000256" key="8">
    <source>
        <dbReference type="ARBA" id="ARBA00023306"/>
    </source>
</evidence>
<dbReference type="Pfam" id="PF03980">
    <property type="entry name" value="Nnf1"/>
    <property type="match status" value="1"/>
</dbReference>
<dbReference type="EMBL" id="RBVV01000215">
    <property type="protein sequence ID" value="RNJ52325.1"/>
    <property type="molecule type" value="Genomic_DNA"/>
</dbReference>
<accession>A0A3M9XWQ7</accession>
<dbReference type="GO" id="GO:0007059">
    <property type="term" value="P:chromosome segregation"/>
    <property type="evidence" value="ECO:0007669"/>
    <property type="project" value="TreeGrafter"/>
</dbReference>
<evidence type="ECO:0000256" key="10">
    <source>
        <dbReference type="SAM" id="MobiDB-lite"/>
    </source>
</evidence>
<evidence type="ECO:0000313" key="11">
    <source>
        <dbReference type="EMBL" id="RNJ52325.1"/>
    </source>
</evidence>
<keyword evidence="9" id="KW-0137">Centromere</keyword>
<reference evidence="11 12" key="1">
    <citation type="submission" date="2018-10" db="EMBL/GenBank/DDBJ databases">
        <title>Genome sequence of Verticillium nonalfalfae VnAa140.</title>
        <authorList>
            <person name="Stajich J.E."/>
            <person name="Kasson M.T."/>
        </authorList>
    </citation>
    <scope>NUCLEOTIDE SEQUENCE [LARGE SCALE GENOMIC DNA]</scope>
    <source>
        <strain evidence="11 12">VnAa140</strain>
    </source>
</reference>
<dbReference type="STRING" id="1051616.A0A3M9XWQ7"/>
<comment type="subcellular location">
    <subcellularLocation>
        <location evidence="2">Chromosome</location>
        <location evidence="2">Centromere</location>
        <location evidence="2">Kinetochore</location>
    </subcellularLocation>
    <subcellularLocation>
        <location evidence="1">Nucleus</location>
    </subcellularLocation>
</comment>
<evidence type="ECO:0000256" key="6">
    <source>
        <dbReference type="ARBA" id="ARBA00022838"/>
    </source>
</evidence>
<evidence type="ECO:0000256" key="1">
    <source>
        <dbReference type="ARBA" id="ARBA00004123"/>
    </source>
</evidence>
<keyword evidence="7" id="KW-0539">Nucleus</keyword>
<dbReference type="RefSeq" id="XP_028490483.1">
    <property type="nucleotide sequence ID" value="XM_028638062.1"/>
</dbReference>
<evidence type="ECO:0000256" key="4">
    <source>
        <dbReference type="ARBA" id="ARBA00022618"/>
    </source>
</evidence>
<evidence type="ECO:0000256" key="2">
    <source>
        <dbReference type="ARBA" id="ARBA00004629"/>
    </source>
</evidence>
<name>A0A3M9XWQ7_9PEZI</name>
<feature type="compositionally biased region" description="Low complexity" evidence="10">
    <location>
        <begin position="71"/>
        <end position="83"/>
    </location>
</feature>
<dbReference type="InterPro" id="IPR007128">
    <property type="entry name" value="PMF1/Nnf1"/>
</dbReference>
<dbReference type="AlphaFoldDB" id="A0A3M9XWQ7"/>
<evidence type="ECO:0000256" key="9">
    <source>
        <dbReference type="ARBA" id="ARBA00023328"/>
    </source>
</evidence>